<keyword evidence="2" id="KW-1185">Reference proteome</keyword>
<accession>A0A5N5CVZ3</accession>
<dbReference type="EMBL" id="VCHE01000188">
    <property type="protein sequence ID" value="KAB2569517.1"/>
    <property type="molecule type" value="Genomic_DNA"/>
</dbReference>
<dbReference type="SUPFAM" id="SSF51445">
    <property type="entry name" value="(Trans)glycosidases"/>
    <property type="match status" value="1"/>
</dbReference>
<dbReference type="AlphaFoldDB" id="A0A5N5CVZ3"/>
<comment type="caution">
    <text evidence="1">The sequence shown here is derived from an EMBL/GenBank/DDBJ whole genome shotgun (WGS) entry which is preliminary data.</text>
</comment>
<dbReference type="Proteomes" id="UP000325902">
    <property type="component" value="Unassembled WGS sequence"/>
</dbReference>
<evidence type="ECO:0008006" key="3">
    <source>
        <dbReference type="Google" id="ProtNLM"/>
    </source>
</evidence>
<reference evidence="1 2" key="1">
    <citation type="journal article" date="2019" name="Sci. Rep.">
        <title>A multi-omics analysis of the grapevine pathogen Lasiodiplodia theobromae reveals that temperature affects the expression of virulence- and pathogenicity-related genes.</title>
        <authorList>
            <person name="Felix C."/>
            <person name="Meneses R."/>
            <person name="Goncalves M.F.M."/>
            <person name="Tilleman L."/>
            <person name="Duarte A.S."/>
            <person name="Jorrin-Novo J.V."/>
            <person name="Van de Peer Y."/>
            <person name="Deforce D."/>
            <person name="Van Nieuwerburgh F."/>
            <person name="Esteves A.C."/>
            <person name="Alves A."/>
        </authorList>
    </citation>
    <scope>NUCLEOTIDE SEQUENCE [LARGE SCALE GENOMIC DNA]</scope>
    <source>
        <strain evidence="1 2">LA-SOL3</strain>
    </source>
</reference>
<evidence type="ECO:0000313" key="2">
    <source>
        <dbReference type="Proteomes" id="UP000325902"/>
    </source>
</evidence>
<organism evidence="1 2">
    <name type="scientific">Lasiodiplodia theobromae</name>
    <dbReference type="NCBI Taxonomy" id="45133"/>
    <lineage>
        <taxon>Eukaryota</taxon>
        <taxon>Fungi</taxon>
        <taxon>Dikarya</taxon>
        <taxon>Ascomycota</taxon>
        <taxon>Pezizomycotina</taxon>
        <taxon>Dothideomycetes</taxon>
        <taxon>Dothideomycetes incertae sedis</taxon>
        <taxon>Botryosphaeriales</taxon>
        <taxon>Botryosphaeriaceae</taxon>
        <taxon>Lasiodiplodia</taxon>
    </lineage>
</organism>
<dbReference type="InterPro" id="IPR017853">
    <property type="entry name" value="GH"/>
</dbReference>
<sequence length="362" mass="39739">MKYRGVVYDVGLRFQEASLSVEPFDPQLVSHDMRTIATDLHANAVRIEGEDIPRLATAARAARAAGLTVFFNPWKMNAGVDETRAYLAEAAQVAETLRTEEGGGGGVDDDIVFVAGCEYTIFSKGVFPGESFNERVAWFGSQLSGGSMAAEDLPQPVRAMAPKLNEVLRSFVEVVRARFGGPLTYSSGTWELVDWDMFDIVGIDYYRRGETEEKYVEGLQRHRFGKPLVVMEVGCCAYEGAAARGDGGFVLLKGTNPDGSGIFQDDVVPTRSEREQADYIGTQLGLLANADVHAVFVYVFSFPCMRAGEGAKDLDMMSFSLVKTFPDHDPRSKAMPPWAPKESFHRVADFFRSHAAATALEK</sequence>
<gene>
    <name evidence="1" type="ORF">DBV05_g11807</name>
</gene>
<dbReference type="OrthoDB" id="4426597at2759"/>
<name>A0A5N5CVZ3_9PEZI</name>
<dbReference type="Gene3D" id="3.20.20.80">
    <property type="entry name" value="Glycosidases"/>
    <property type="match status" value="1"/>
</dbReference>
<protein>
    <recommendedName>
        <fullName evidence="3">Abortive infection protein</fullName>
    </recommendedName>
</protein>
<evidence type="ECO:0000313" key="1">
    <source>
        <dbReference type="EMBL" id="KAB2569517.1"/>
    </source>
</evidence>
<proteinExistence type="predicted"/>